<dbReference type="Gene3D" id="3.40.50.180">
    <property type="entry name" value="Methylesterase CheB, C-terminal domain"/>
    <property type="match status" value="1"/>
</dbReference>
<organism evidence="6 7">
    <name type="scientific">Asticcacaulis aquaticus</name>
    <dbReference type="NCBI Taxonomy" id="2984212"/>
    <lineage>
        <taxon>Bacteria</taxon>
        <taxon>Pseudomonadati</taxon>
        <taxon>Pseudomonadota</taxon>
        <taxon>Alphaproteobacteria</taxon>
        <taxon>Caulobacterales</taxon>
        <taxon>Caulobacteraceae</taxon>
        <taxon>Asticcacaulis</taxon>
    </lineage>
</organism>
<dbReference type="PANTHER" id="PTHR42872:SF6">
    <property type="entry name" value="PROTEIN-GLUTAMATE METHYLESTERASE_PROTEIN-GLUTAMINE GLUTAMINASE"/>
    <property type="match status" value="1"/>
</dbReference>
<evidence type="ECO:0000256" key="4">
    <source>
        <dbReference type="PROSITE-ProRule" id="PRU00050"/>
    </source>
</evidence>
<evidence type="ECO:0000313" key="6">
    <source>
        <dbReference type="EMBL" id="MDC7683217.1"/>
    </source>
</evidence>
<protein>
    <recommendedName>
        <fullName evidence="2">protein-glutamate methylesterase</fullName>
        <ecNumber evidence="2">3.1.1.61</ecNumber>
    </recommendedName>
</protein>
<evidence type="ECO:0000256" key="2">
    <source>
        <dbReference type="ARBA" id="ARBA00039140"/>
    </source>
</evidence>
<evidence type="ECO:0000259" key="5">
    <source>
        <dbReference type="PROSITE" id="PS50122"/>
    </source>
</evidence>
<dbReference type="InterPro" id="IPR035909">
    <property type="entry name" value="CheB_C"/>
</dbReference>
<evidence type="ECO:0000256" key="1">
    <source>
        <dbReference type="ARBA" id="ARBA00022801"/>
    </source>
</evidence>
<dbReference type="SUPFAM" id="SSF52738">
    <property type="entry name" value="Methylesterase CheB, C-terminal domain"/>
    <property type="match status" value="1"/>
</dbReference>
<dbReference type="Pfam" id="PF01339">
    <property type="entry name" value="CheB_methylest"/>
    <property type="match status" value="1"/>
</dbReference>
<keyword evidence="1 4" id="KW-0378">Hydrolase</keyword>
<dbReference type="PANTHER" id="PTHR42872">
    <property type="entry name" value="PROTEIN-GLUTAMATE METHYLESTERASE/PROTEIN-GLUTAMINE GLUTAMINASE"/>
    <property type="match status" value="1"/>
</dbReference>
<name>A0ABT5HT36_9CAUL</name>
<dbReference type="EMBL" id="JAQQKX010000005">
    <property type="protein sequence ID" value="MDC7683217.1"/>
    <property type="molecule type" value="Genomic_DNA"/>
</dbReference>
<dbReference type="InterPro" id="IPR000673">
    <property type="entry name" value="Sig_transdc_resp-reg_Me-estase"/>
</dbReference>
<evidence type="ECO:0000313" key="7">
    <source>
        <dbReference type="Proteomes" id="UP001214854"/>
    </source>
</evidence>
<accession>A0ABT5HT36</accession>
<feature type="active site" evidence="4">
    <location>
        <position position="44"/>
    </location>
</feature>
<sequence>MDGRYPLKGSRAVVIGASAGGLQALSAILPHLPEDYDPVLVCIHLPPHKNSVVAELFADKCRMSVVEADDKAPIEAGTIYFAPPDYHLLVEQDHSLSLSNEAPVYFSRPSIDVLFETAAEAYGEDLTGIVLSGANEDGAAGLRAVIDAGGRGLIQMPKGAYARLMPESAIAACPEARVLPLEQIAAELTGDAS</sequence>
<proteinExistence type="predicted"/>
<comment type="caution">
    <text evidence="6">The sequence shown here is derived from an EMBL/GenBank/DDBJ whole genome shotgun (WGS) entry which is preliminary data.</text>
</comment>
<keyword evidence="4" id="KW-0145">Chemotaxis</keyword>
<reference evidence="6 7" key="1">
    <citation type="submission" date="2023-01" db="EMBL/GenBank/DDBJ databases">
        <title>Novel species of the genus Asticcacaulis isolated from rivers.</title>
        <authorList>
            <person name="Lu H."/>
        </authorList>
    </citation>
    <scope>NUCLEOTIDE SEQUENCE [LARGE SCALE GENOMIC DNA]</scope>
    <source>
        <strain evidence="6 7">BYS171W</strain>
    </source>
</reference>
<dbReference type="CDD" id="cd16433">
    <property type="entry name" value="CheB"/>
    <property type="match status" value="1"/>
</dbReference>
<keyword evidence="7" id="KW-1185">Reference proteome</keyword>
<dbReference type="PROSITE" id="PS50122">
    <property type="entry name" value="CHEB"/>
    <property type="match status" value="1"/>
</dbReference>
<comment type="catalytic activity">
    <reaction evidence="3">
        <text>[protein]-L-glutamate 5-O-methyl ester + H2O = L-glutamyl-[protein] + methanol + H(+)</text>
        <dbReference type="Rhea" id="RHEA:23236"/>
        <dbReference type="Rhea" id="RHEA-COMP:10208"/>
        <dbReference type="Rhea" id="RHEA-COMP:10311"/>
        <dbReference type="ChEBI" id="CHEBI:15377"/>
        <dbReference type="ChEBI" id="CHEBI:15378"/>
        <dbReference type="ChEBI" id="CHEBI:17790"/>
        <dbReference type="ChEBI" id="CHEBI:29973"/>
        <dbReference type="ChEBI" id="CHEBI:82795"/>
        <dbReference type="EC" id="3.1.1.61"/>
    </reaction>
</comment>
<dbReference type="Proteomes" id="UP001214854">
    <property type="component" value="Unassembled WGS sequence"/>
</dbReference>
<dbReference type="EC" id="3.1.1.61" evidence="2"/>
<dbReference type="RefSeq" id="WP_272747692.1">
    <property type="nucleotide sequence ID" value="NZ_JAQQKX010000005.1"/>
</dbReference>
<feature type="active site" evidence="4">
    <location>
        <position position="137"/>
    </location>
</feature>
<feature type="active site" evidence="4">
    <location>
        <position position="18"/>
    </location>
</feature>
<feature type="domain" description="CheB-type methylesterase" evidence="5">
    <location>
        <begin position="6"/>
        <end position="193"/>
    </location>
</feature>
<evidence type="ECO:0000256" key="3">
    <source>
        <dbReference type="ARBA" id="ARBA00048267"/>
    </source>
</evidence>
<gene>
    <name evidence="6" type="ORF">PQU92_08005</name>
</gene>